<proteinExistence type="predicted"/>
<name>A0ABN2SNL8_9ACTN</name>
<protein>
    <submittedName>
        <fullName evidence="2">Uncharacterized protein</fullName>
    </submittedName>
</protein>
<evidence type="ECO:0000256" key="1">
    <source>
        <dbReference type="SAM" id="MobiDB-lite"/>
    </source>
</evidence>
<comment type="caution">
    <text evidence="2">The sequence shown here is derived from an EMBL/GenBank/DDBJ whole genome shotgun (WGS) entry which is preliminary data.</text>
</comment>
<reference evidence="2 3" key="1">
    <citation type="journal article" date="2019" name="Int. J. Syst. Evol. Microbiol.">
        <title>The Global Catalogue of Microorganisms (GCM) 10K type strain sequencing project: providing services to taxonomists for standard genome sequencing and annotation.</title>
        <authorList>
            <consortium name="The Broad Institute Genomics Platform"/>
            <consortium name="The Broad Institute Genome Sequencing Center for Infectious Disease"/>
            <person name="Wu L."/>
            <person name="Ma J."/>
        </authorList>
    </citation>
    <scope>NUCLEOTIDE SEQUENCE [LARGE SCALE GENOMIC DNA]</scope>
    <source>
        <strain evidence="2 3">JCM 16013</strain>
    </source>
</reference>
<evidence type="ECO:0000313" key="2">
    <source>
        <dbReference type="EMBL" id="GAA1988803.1"/>
    </source>
</evidence>
<organism evidence="2 3">
    <name type="scientific">Catenulispora subtropica</name>
    <dbReference type="NCBI Taxonomy" id="450798"/>
    <lineage>
        <taxon>Bacteria</taxon>
        <taxon>Bacillati</taxon>
        <taxon>Actinomycetota</taxon>
        <taxon>Actinomycetes</taxon>
        <taxon>Catenulisporales</taxon>
        <taxon>Catenulisporaceae</taxon>
        <taxon>Catenulispora</taxon>
    </lineage>
</organism>
<dbReference type="Proteomes" id="UP001499854">
    <property type="component" value="Unassembled WGS sequence"/>
</dbReference>
<gene>
    <name evidence="2" type="ORF">GCM10009838_59520</name>
</gene>
<sequence length="74" mass="8220">MDVTETEDGAGFAGPGRPERAEVFEVWRQDDNGNRFLMSRHPDRASAEAAVAAMEAGVQHKQLYFVVERSAQPE</sequence>
<dbReference type="EMBL" id="BAAAQM010000041">
    <property type="protein sequence ID" value="GAA1988803.1"/>
    <property type="molecule type" value="Genomic_DNA"/>
</dbReference>
<keyword evidence="3" id="KW-1185">Reference proteome</keyword>
<accession>A0ABN2SNL8</accession>
<evidence type="ECO:0000313" key="3">
    <source>
        <dbReference type="Proteomes" id="UP001499854"/>
    </source>
</evidence>
<feature type="region of interest" description="Disordered" evidence="1">
    <location>
        <begin position="1"/>
        <end position="20"/>
    </location>
</feature>